<keyword evidence="1" id="KW-1133">Transmembrane helix</keyword>
<proteinExistence type="predicted"/>
<evidence type="ECO:0000313" key="3">
    <source>
        <dbReference type="Proteomes" id="UP000193920"/>
    </source>
</evidence>
<dbReference type="OrthoDB" id="543916at2759"/>
<accession>A0A1Y2FSW7</accession>
<feature type="transmembrane region" description="Helical" evidence="1">
    <location>
        <begin position="7"/>
        <end position="28"/>
    </location>
</feature>
<keyword evidence="1" id="KW-0472">Membrane</keyword>
<name>A0A1Y2FSW7_9FUNG</name>
<dbReference type="Proteomes" id="UP000193920">
    <property type="component" value="Unassembled WGS sequence"/>
</dbReference>
<organism evidence="2 3">
    <name type="scientific">Neocallimastix californiae</name>
    <dbReference type="NCBI Taxonomy" id="1754190"/>
    <lineage>
        <taxon>Eukaryota</taxon>
        <taxon>Fungi</taxon>
        <taxon>Fungi incertae sedis</taxon>
        <taxon>Chytridiomycota</taxon>
        <taxon>Chytridiomycota incertae sedis</taxon>
        <taxon>Neocallimastigomycetes</taxon>
        <taxon>Neocallimastigales</taxon>
        <taxon>Neocallimastigaceae</taxon>
        <taxon>Neocallimastix</taxon>
    </lineage>
</organism>
<comment type="caution">
    <text evidence="2">The sequence shown here is derived from an EMBL/GenBank/DDBJ whole genome shotgun (WGS) entry which is preliminary data.</text>
</comment>
<protein>
    <submittedName>
        <fullName evidence="2">Uncharacterized protein</fullName>
    </submittedName>
</protein>
<dbReference type="EMBL" id="MCOG01000003">
    <property type="protein sequence ID" value="ORY85805.1"/>
    <property type="molecule type" value="Genomic_DNA"/>
</dbReference>
<gene>
    <name evidence="2" type="ORF">LY90DRAFT_157012</name>
</gene>
<dbReference type="STRING" id="1754190.A0A1Y2FSW7"/>
<evidence type="ECO:0000256" key="1">
    <source>
        <dbReference type="SAM" id="Phobius"/>
    </source>
</evidence>
<dbReference type="AlphaFoldDB" id="A0A1Y2FSW7"/>
<reference evidence="2 3" key="1">
    <citation type="submission" date="2016-08" db="EMBL/GenBank/DDBJ databases">
        <title>A Parts List for Fungal Cellulosomes Revealed by Comparative Genomics.</title>
        <authorList>
            <consortium name="DOE Joint Genome Institute"/>
            <person name="Haitjema C.H."/>
            <person name="Gilmore S.P."/>
            <person name="Henske J.K."/>
            <person name="Solomon K.V."/>
            <person name="De Groot R."/>
            <person name="Kuo A."/>
            <person name="Mondo S.J."/>
            <person name="Salamov A.A."/>
            <person name="Labutti K."/>
            <person name="Zhao Z."/>
            <person name="Chiniquy J."/>
            <person name="Barry K."/>
            <person name="Brewer H.M."/>
            <person name="Purvine S.O."/>
            <person name="Wright A.T."/>
            <person name="Boxma B."/>
            <person name="Van Alen T."/>
            <person name="Hackstein J.H."/>
            <person name="Baker S.E."/>
            <person name="Grigoriev I.V."/>
            <person name="O'Malley M.A."/>
        </authorList>
    </citation>
    <scope>NUCLEOTIDE SEQUENCE [LARGE SCALE GENOMIC DNA]</scope>
    <source>
        <strain evidence="2 3">G1</strain>
    </source>
</reference>
<evidence type="ECO:0000313" key="2">
    <source>
        <dbReference type="EMBL" id="ORY85805.1"/>
    </source>
</evidence>
<keyword evidence="3" id="KW-1185">Reference proteome</keyword>
<sequence>MHKNTNLIFKLSIIILLCTLIFITLLNISNFFEINKSKIVSEVNKKTVTKKIEFNKNILYVSRHDGTISNFKIIAELLSFNVSLYKPSYSFENRPDCFEEDKCKSFVKLKCSQYDYIVISDIIPDSYIYFTNPCSAKVVLEITNRFDIFVKEENKVDYYEKLGKAVVENKDLTVVENNPYEVFHACIKGVFIPNYYLIRPLGFAPPEVMGKTYNETHEEIAVIEHTNQDKKLAIPKLKELNIPLAQLPHRYGGPLVLATYKAVLMLPYQVSIMKMMENFRYGVAMIVPSEKLFRELIKEGSYYFAEKHLQDIPDGLTNYVEWYNKEFEGLFVYFDSWEELPEIIKNTDFDALKLKVKQYIDQYQKKALNLWAQVLGILPRKDMIKYEEPMCDNLNFYYDPSIDNSN</sequence>
<keyword evidence="1" id="KW-0812">Transmembrane</keyword>